<reference evidence="1" key="2">
    <citation type="submission" date="2023-06" db="EMBL/GenBank/DDBJ databases">
        <authorList>
            <consortium name="Lawrence Berkeley National Laboratory"/>
            <person name="Haridas S."/>
            <person name="Hensen N."/>
            <person name="Bonometti L."/>
            <person name="Westerberg I."/>
            <person name="Brannstrom I.O."/>
            <person name="Guillou S."/>
            <person name="Cros-Aarteil S."/>
            <person name="Calhoun S."/>
            <person name="Kuo A."/>
            <person name="Mondo S."/>
            <person name="Pangilinan J."/>
            <person name="Riley R."/>
            <person name="LaButti K."/>
            <person name="Andreopoulos B."/>
            <person name="Lipzen A."/>
            <person name="Chen C."/>
            <person name="Yanf M."/>
            <person name="Daum C."/>
            <person name="Ng V."/>
            <person name="Clum A."/>
            <person name="Steindorff A."/>
            <person name="Ohm R."/>
            <person name="Martin F."/>
            <person name="Silar P."/>
            <person name="Natvig D."/>
            <person name="Lalanne C."/>
            <person name="Gautier V."/>
            <person name="Ament-velasquez S.L."/>
            <person name="Kruys A."/>
            <person name="Hutchinson M.I."/>
            <person name="Powell A.J."/>
            <person name="Barry K."/>
            <person name="Miller A.N."/>
            <person name="Grigoriev I.V."/>
            <person name="Debuchy R."/>
            <person name="Gladieux P."/>
            <person name="Thoren M.H."/>
            <person name="Johannesson H."/>
        </authorList>
    </citation>
    <scope>NUCLEOTIDE SEQUENCE</scope>
    <source>
        <strain evidence="1">CBS 232.78</strain>
    </source>
</reference>
<evidence type="ECO:0000313" key="1">
    <source>
        <dbReference type="EMBL" id="KAK3394680.1"/>
    </source>
</evidence>
<dbReference type="AlphaFoldDB" id="A0AAE0P7Y8"/>
<name>A0AAE0P7Y8_9PEZI</name>
<organism evidence="1 2">
    <name type="scientific">Podospora didyma</name>
    <dbReference type="NCBI Taxonomy" id="330526"/>
    <lineage>
        <taxon>Eukaryota</taxon>
        <taxon>Fungi</taxon>
        <taxon>Dikarya</taxon>
        <taxon>Ascomycota</taxon>
        <taxon>Pezizomycotina</taxon>
        <taxon>Sordariomycetes</taxon>
        <taxon>Sordariomycetidae</taxon>
        <taxon>Sordariales</taxon>
        <taxon>Podosporaceae</taxon>
        <taxon>Podospora</taxon>
    </lineage>
</organism>
<proteinExistence type="predicted"/>
<gene>
    <name evidence="1" type="ORF">B0H63DRAFT_54700</name>
</gene>
<dbReference type="EMBL" id="JAULSW010000001">
    <property type="protein sequence ID" value="KAK3394680.1"/>
    <property type="molecule type" value="Genomic_DNA"/>
</dbReference>
<sequence length="199" mass="21393">MQLWARARIASINEENLQFAEVSGCNFGGSVEPPNPKVLELDSSEEGYNAESGTQLALGFGYSPSGLSLRPQYLKPFAEPSYERRRQGSEAERGGPALLFTANFEHAPAFSKQTLLTSGRNEPGNQNLASFSVEATQLCRLLQKAKPAGLGLGRAQTNRTQTRMVLACCTCHVASACWAVTFLDVFQGIGHSSIHNGAG</sequence>
<protein>
    <submittedName>
        <fullName evidence="1">Uncharacterized protein</fullName>
    </submittedName>
</protein>
<comment type="caution">
    <text evidence="1">The sequence shown here is derived from an EMBL/GenBank/DDBJ whole genome shotgun (WGS) entry which is preliminary data.</text>
</comment>
<dbReference type="Proteomes" id="UP001285441">
    <property type="component" value="Unassembled WGS sequence"/>
</dbReference>
<evidence type="ECO:0000313" key="2">
    <source>
        <dbReference type="Proteomes" id="UP001285441"/>
    </source>
</evidence>
<keyword evidence="2" id="KW-1185">Reference proteome</keyword>
<reference evidence="1" key="1">
    <citation type="journal article" date="2023" name="Mol. Phylogenet. Evol.">
        <title>Genome-scale phylogeny and comparative genomics of the fungal order Sordariales.</title>
        <authorList>
            <person name="Hensen N."/>
            <person name="Bonometti L."/>
            <person name="Westerberg I."/>
            <person name="Brannstrom I.O."/>
            <person name="Guillou S."/>
            <person name="Cros-Aarteil S."/>
            <person name="Calhoun S."/>
            <person name="Haridas S."/>
            <person name="Kuo A."/>
            <person name="Mondo S."/>
            <person name="Pangilinan J."/>
            <person name="Riley R."/>
            <person name="LaButti K."/>
            <person name="Andreopoulos B."/>
            <person name="Lipzen A."/>
            <person name="Chen C."/>
            <person name="Yan M."/>
            <person name="Daum C."/>
            <person name="Ng V."/>
            <person name="Clum A."/>
            <person name="Steindorff A."/>
            <person name="Ohm R.A."/>
            <person name="Martin F."/>
            <person name="Silar P."/>
            <person name="Natvig D.O."/>
            <person name="Lalanne C."/>
            <person name="Gautier V."/>
            <person name="Ament-Velasquez S.L."/>
            <person name="Kruys A."/>
            <person name="Hutchinson M.I."/>
            <person name="Powell A.J."/>
            <person name="Barry K."/>
            <person name="Miller A.N."/>
            <person name="Grigoriev I.V."/>
            <person name="Debuchy R."/>
            <person name="Gladieux P."/>
            <person name="Hiltunen Thoren M."/>
            <person name="Johannesson H."/>
        </authorList>
    </citation>
    <scope>NUCLEOTIDE SEQUENCE</scope>
    <source>
        <strain evidence="1">CBS 232.78</strain>
    </source>
</reference>
<accession>A0AAE0P7Y8</accession>